<evidence type="ECO:0000313" key="2">
    <source>
        <dbReference type="EMBL" id="AFC21779.1"/>
    </source>
</evidence>
<dbReference type="Proteomes" id="UP000000457">
    <property type="component" value="Segment"/>
</dbReference>
<dbReference type="EMBL" id="JN882285">
    <property type="protein sequence ID" value="AFC21779.1"/>
    <property type="molecule type" value="Genomic_DNA"/>
</dbReference>
<feature type="compositionally biased region" description="Acidic residues" evidence="1">
    <location>
        <begin position="175"/>
        <end position="190"/>
    </location>
</feature>
<sequence>MDSSQAIQNLYDQDGLLDILLGVEEYFDNMDLYAYKNWIYGEIVEGPIVSKYWVELTLKFDHDTFPDPVATKIFEKQGTKIFVRPDWEISPIAHPRCEDDMQSVLGNSASMRKPKDERKAILLVKFQIPRRLVNPESFDEYKLMSSDFNSNSLQDDTDNPGAEAPEQQDPNQMDDGSDDIQFDDEQMGGL</sequence>
<reference evidence="2 3" key="1">
    <citation type="journal article" date="2014" name="Virology">
        <title>Supersize me: Cronobacter sakazakii phage GAP32.</title>
        <authorList>
            <person name="Abbasifar R."/>
            <person name="Griffiths M.W."/>
            <person name="Sabour P.M."/>
            <person name="Ackermann H.-W."/>
            <person name="Vandersteegen K."/>
            <person name="Lavigne R."/>
            <person name="Noben J.-P."/>
            <person name="Villa A.A."/>
            <person name="Abbasifar A."/>
            <person name="Nash J.H.E."/>
            <person name="Kropinski A.M."/>
        </authorList>
    </citation>
    <scope>NUCLEOTIDE SEQUENCE [LARGE SCALE GENOMIC DNA]</scope>
    <source>
        <strain evidence="2">GAP-32</strain>
    </source>
</reference>
<dbReference type="RefSeq" id="YP_006987434.1">
    <property type="nucleotide sequence ID" value="NC_019401.1"/>
</dbReference>
<feature type="region of interest" description="Disordered" evidence="1">
    <location>
        <begin position="145"/>
        <end position="190"/>
    </location>
</feature>
<dbReference type="OrthoDB" id="11926at10239"/>
<gene>
    <name evidence="2" type="ORF">GAP32_329</name>
</gene>
<evidence type="ECO:0000313" key="3">
    <source>
        <dbReference type="Proteomes" id="UP000000457"/>
    </source>
</evidence>
<dbReference type="KEGG" id="vg:13994069"/>
<evidence type="ECO:0000256" key="1">
    <source>
        <dbReference type="SAM" id="MobiDB-lite"/>
    </source>
</evidence>
<proteinExistence type="predicted"/>
<accession>K4FB60</accession>
<organism evidence="2 3">
    <name type="scientific">Cronobacter phage vB_CsaM_GAP32</name>
    <dbReference type="NCBI Taxonomy" id="1141136"/>
    <lineage>
        <taxon>Viruses</taxon>
        <taxon>Duplodnaviria</taxon>
        <taxon>Heunggongvirae</taxon>
        <taxon>Uroviricota</taxon>
        <taxon>Caudoviricetes</taxon>
        <taxon>Mimasvirus</taxon>
        <taxon>Mimasvirus GAP32</taxon>
    </lineage>
</organism>
<name>K4FB60_9CAUD</name>
<keyword evidence="3" id="KW-1185">Reference proteome</keyword>
<dbReference type="GeneID" id="13994069"/>
<protein>
    <submittedName>
        <fullName evidence="2">Uncharacterized protein</fullName>
    </submittedName>
</protein>